<evidence type="ECO:0000313" key="2">
    <source>
        <dbReference type="EMBL" id="TXC73799.1"/>
    </source>
</evidence>
<dbReference type="RefSeq" id="WP_161595931.1">
    <property type="nucleotide sequence ID" value="NZ_VOPY01000001.1"/>
</dbReference>
<organism evidence="2 3">
    <name type="scientific">Flavisphingopyxis soli</name>
    <dbReference type="NCBI Taxonomy" id="2601267"/>
    <lineage>
        <taxon>Bacteria</taxon>
        <taxon>Pseudomonadati</taxon>
        <taxon>Pseudomonadota</taxon>
        <taxon>Alphaproteobacteria</taxon>
        <taxon>Sphingomonadales</taxon>
        <taxon>Sphingopyxidaceae</taxon>
        <taxon>Flavisphingopyxis</taxon>
    </lineage>
</organism>
<sequence length="307" mass="31752">MTTRFAPSPPRAVQSAPLSGGNGGASFDKWLRLAALGGQWSFAHRRATEDGWRPGDWRAGYRDPQIASSVTRRTPAGATTGMGIAGAEPDQVPLTSGSRRWAASAWLLARPGSAIDRGAPIARYGASQAGALIEYRLGGEASPRAYVRASRALVDGGEAEIAAGVKVALGDLPLAAHAERRFAANAAGRDAMALFVSGGFAAGDRTQLATEAYGQAGIVGLRRTVPFVDAAIVARHQIAARGPLSLSAGGGGWIGAQPGASRVDIGPRIEAQYDDGVHGRLSLDWRERVGGSAEPKSGPAMTLAFSF</sequence>
<name>A0A5C6ULQ9_9SPHN</name>
<feature type="region of interest" description="Disordered" evidence="1">
    <location>
        <begin position="69"/>
        <end position="95"/>
    </location>
</feature>
<comment type="caution">
    <text evidence="2">The sequence shown here is derived from an EMBL/GenBank/DDBJ whole genome shotgun (WGS) entry which is preliminary data.</text>
</comment>
<feature type="compositionally biased region" description="Low complexity" evidence="1">
    <location>
        <begin position="74"/>
        <end position="87"/>
    </location>
</feature>
<reference evidence="2 3" key="1">
    <citation type="submission" date="2019-08" db="EMBL/GenBank/DDBJ databases">
        <title>Sphingorhabdus soil sp. nov., isolated from arctic soil.</title>
        <authorList>
            <person name="Liu Y."/>
        </authorList>
    </citation>
    <scope>NUCLEOTIDE SEQUENCE [LARGE SCALE GENOMIC DNA]</scope>
    <source>
        <strain evidence="2 3">D-2Q-5-6</strain>
    </source>
</reference>
<evidence type="ECO:0008006" key="4">
    <source>
        <dbReference type="Google" id="ProtNLM"/>
    </source>
</evidence>
<dbReference type="EMBL" id="VOPY01000001">
    <property type="protein sequence ID" value="TXC73799.1"/>
    <property type="molecule type" value="Genomic_DNA"/>
</dbReference>
<dbReference type="Proteomes" id="UP000321129">
    <property type="component" value="Unassembled WGS sequence"/>
</dbReference>
<gene>
    <name evidence="2" type="ORF">FSZ31_03460</name>
</gene>
<accession>A0A5C6ULQ9</accession>
<protein>
    <recommendedName>
        <fullName evidence="4">Bacteriophage N4 adsorption protein A C-terminal domain-containing protein</fullName>
    </recommendedName>
</protein>
<proteinExistence type="predicted"/>
<dbReference type="AlphaFoldDB" id="A0A5C6ULQ9"/>
<keyword evidence="3" id="KW-1185">Reference proteome</keyword>
<evidence type="ECO:0000256" key="1">
    <source>
        <dbReference type="SAM" id="MobiDB-lite"/>
    </source>
</evidence>
<dbReference type="OrthoDB" id="7427399at2"/>
<feature type="region of interest" description="Disordered" evidence="1">
    <location>
        <begin position="1"/>
        <end position="20"/>
    </location>
</feature>
<evidence type="ECO:0000313" key="3">
    <source>
        <dbReference type="Proteomes" id="UP000321129"/>
    </source>
</evidence>